<dbReference type="EMBL" id="JAVXUP010001090">
    <property type="protein sequence ID" value="KAK3016086.1"/>
    <property type="molecule type" value="Genomic_DNA"/>
</dbReference>
<evidence type="ECO:0000313" key="2">
    <source>
        <dbReference type="EMBL" id="KAK3016086.1"/>
    </source>
</evidence>
<feature type="compositionally biased region" description="Basic and acidic residues" evidence="1">
    <location>
        <begin position="85"/>
        <end position="106"/>
    </location>
</feature>
<protein>
    <submittedName>
        <fullName evidence="2">Uncharacterized protein</fullName>
    </submittedName>
</protein>
<dbReference type="Proteomes" id="UP001188597">
    <property type="component" value="Unassembled WGS sequence"/>
</dbReference>
<gene>
    <name evidence="2" type="ORF">RJ639_005681</name>
</gene>
<dbReference type="InterPro" id="IPR010325">
    <property type="entry name" value="Rhamnogal_lyase"/>
</dbReference>
<organism evidence="2 3">
    <name type="scientific">Escallonia herrerae</name>
    <dbReference type="NCBI Taxonomy" id="1293975"/>
    <lineage>
        <taxon>Eukaryota</taxon>
        <taxon>Viridiplantae</taxon>
        <taxon>Streptophyta</taxon>
        <taxon>Embryophyta</taxon>
        <taxon>Tracheophyta</taxon>
        <taxon>Spermatophyta</taxon>
        <taxon>Magnoliopsida</taxon>
        <taxon>eudicotyledons</taxon>
        <taxon>Gunneridae</taxon>
        <taxon>Pentapetalae</taxon>
        <taxon>asterids</taxon>
        <taxon>campanulids</taxon>
        <taxon>Escalloniales</taxon>
        <taxon>Escalloniaceae</taxon>
        <taxon>Escallonia</taxon>
    </lineage>
</organism>
<feature type="compositionally biased region" description="Basic and acidic residues" evidence="1">
    <location>
        <begin position="21"/>
        <end position="53"/>
    </location>
</feature>
<evidence type="ECO:0000256" key="1">
    <source>
        <dbReference type="SAM" id="MobiDB-lite"/>
    </source>
</evidence>
<dbReference type="PANTHER" id="PTHR32018:SF10">
    <property type="entry name" value="RHAMNOGALACTURONAN ENDOLYASE"/>
    <property type="match status" value="1"/>
</dbReference>
<dbReference type="AlphaFoldDB" id="A0AA88VV35"/>
<sequence>MIKRPNYVHNADSISGSSPEPRTRVGEYRDQHVLLHIERPRIQRKLPRTEPRQAKRSRRQHLRHEPADWERGDLYSYHRNDERFGPVREERVEEGQDGARNEAEKPHPKRPFRIKGTSFKVIVEKEEKVELSFTRIWDPSVQGEQAPLYIDKRFVVLRGNSGFYSYAIFEHSKDMPVFNLTTTGIAFMLRKDKSKLKGKGTCLTYTTACPKEANNWTTLRQSYLSIQ</sequence>
<comment type="caution">
    <text evidence="2">The sequence shown here is derived from an EMBL/GenBank/DDBJ whole genome shotgun (WGS) entry which is preliminary data.</text>
</comment>
<reference evidence="2" key="1">
    <citation type="submission" date="2022-12" db="EMBL/GenBank/DDBJ databases">
        <title>Draft genome assemblies for two species of Escallonia (Escalloniales).</title>
        <authorList>
            <person name="Chanderbali A."/>
            <person name="Dervinis C."/>
            <person name="Anghel I."/>
            <person name="Soltis D."/>
            <person name="Soltis P."/>
            <person name="Zapata F."/>
        </authorList>
    </citation>
    <scope>NUCLEOTIDE SEQUENCE</scope>
    <source>
        <strain evidence="2">UCBG64.0493</strain>
        <tissue evidence="2">Leaf</tissue>
    </source>
</reference>
<accession>A0AA88VV35</accession>
<feature type="region of interest" description="Disordered" evidence="1">
    <location>
        <begin position="1"/>
        <end position="65"/>
    </location>
</feature>
<evidence type="ECO:0000313" key="3">
    <source>
        <dbReference type="Proteomes" id="UP001188597"/>
    </source>
</evidence>
<keyword evidence="3" id="KW-1185">Reference proteome</keyword>
<dbReference type="PANTHER" id="PTHR32018">
    <property type="entry name" value="RHAMNOGALACTURONATE LYASE FAMILY PROTEIN"/>
    <property type="match status" value="1"/>
</dbReference>
<proteinExistence type="predicted"/>
<dbReference type="InterPro" id="IPR051850">
    <property type="entry name" value="Polysacch_Lyase_4"/>
</dbReference>
<feature type="region of interest" description="Disordered" evidence="1">
    <location>
        <begin position="85"/>
        <end position="111"/>
    </location>
</feature>
<name>A0AA88VV35_9ASTE</name>
<dbReference type="Pfam" id="PF06045">
    <property type="entry name" value="Rhamnogal_lyase"/>
    <property type="match status" value="1"/>
</dbReference>